<accession>A0ACC0UXD7</accession>
<organism evidence="1 2">
    <name type="scientific">Trichothecium roseum</name>
    <dbReference type="NCBI Taxonomy" id="47278"/>
    <lineage>
        <taxon>Eukaryota</taxon>
        <taxon>Fungi</taxon>
        <taxon>Dikarya</taxon>
        <taxon>Ascomycota</taxon>
        <taxon>Pezizomycotina</taxon>
        <taxon>Sordariomycetes</taxon>
        <taxon>Hypocreomycetidae</taxon>
        <taxon>Hypocreales</taxon>
        <taxon>Hypocreales incertae sedis</taxon>
        <taxon>Trichothecium</taxon>
    </lineage>
</organism>
<dbReference type="EMBL" id="CM047944">
    <property type="protein sequence ID" value="KAI9898809.1"/>
    <property type="molecule type" value="Genomic_DNA"/>
</dbReference>
<gene>
    <name evidence="1" type="ORF">N3K66_005270</name>
</gene>
<evidence type="ECO:0000313" key="1">
    <source>
        <dbReference type="EMBL" id="KAI9898809.1"/>
    </source>
</evidence>
<evidence type="ECO:0000313" key="2">
    <source>
        <dbReference type="Proteomes" id="UP001163324"/>
    </source>
</evidence>
<comment type="caution">
    <text evidence="1">The sequence shown here is derived from an EMBL/GenBank/DDBJ whole genome shotgun (WGS) entry which is preliminary data.</text>
</comment>
<protein>
    <submittedName>
        <fullName evidence="1">Uncharacterized protein</fullName>
    </submittedName>
</protein>
<reference evidence="1" key="1">
    <citation type="submission" date="2022-10" db="EMBL/GenBank/DDBJ databases">
        <title>Complete Genome of Trichothecium roseum strain YXFP-22015, a Plant Pathogen Isolated from Citrus.</title>
        <authorList>
            <person name="Wang Y."/>
            <person name="Zhu L."/>
        </authorList>
    </citation>
    <scope>NUCLEOTIDE SEQUENCE</scope>
    <source>
        <strain evidence="1">YXFP-22015</strain>
    </source>
</reference>
<sequence length="1079" mass="120633">MDSLSRRALLEVRGKIFDLSKLNPDNDPRVGSGREDSNDTGTLSQVNGNKGSSLSKLGSTFVPVIVYLAVCLILFIFFRRKNPRVYAPRCVASLQAPEPPSTALPNGWFNWVVPFWKTPDIHVLNHGSLDGFFFLRFIKVLRNICFAGCLITWPILFPIHITGGRGQLELERLSIGNVASSDKLYANAVVAWLFFGFILFTVVRENIYYINIRQAYLSSPYYANRLSSRTVLITSIPRRYLDEARLRKLYGDSVKRVWIPRTSKGLVNMVKEREQTALRLEKAEIELITKANAVRRKQLKKGTIVKEAPPAEAPASQSELAKAEEAVVGGRTEETSGTSSSRGSRSSRATGNRQSLQSREGTHAEEEPPRLLELAYAEQLQQQQPQRPIEEEEIIESTMAAPAEEKKTTEYTHPYGLTTKIPDLRGSVAAQYLPAESRPYHRPIGNFGRRVDTIRWCRRRLIDLNQQIYKFRKRVKREGPGASETLPCAFIEFDSQESAQAAHQSLAHHQPLHMAPRLLGIRPDEVVWKSLRMRWWERILRRFSMLGLIVAAVIFWSIPSAIVGLISNIESISKVISFLNWLTKLPGFLKGLLTGFVPAIALSMFMAIVPVLVRHCAEFAGVPSLPMVELFTQTAYFAFQVVQVFLVTTLTSAASGAMMEVLQDPMSVKDVLAQNLPMASNFYISYILIQCLANAGTAILQPFELLRYSLLGRIAKIPRTRYRVWRTTPVTRWGRDFPVFANLGVIAVCYACIAPLILAFAAVGMWFTHVVWRYNLIFVFDASMDSKGLFYPRALTHIIVGIYLATVCLIGLFLISSAIGPAMLMILFLVFTGLLHYSLVQAVSPMTRNLPQTLALEEELQEEEKAAAVRAAERENNSDSMPAGAANDYYDEEQGFGDAEDITGLTSDEDEDDHGGASSGPEHGSQQSRAVEGAADVRSTMGNWLTAVTVSSFKKQLSSMGIKLPQPRDPSAPPSVVSRWLNPHKHADFIAIRRELMTLPDEVPGSDLPDPRRTYFPPEMWARKPVLWIPADEARVSRQEVAHTSKSTPIFDVGARLDEKGRMVVDVEAAPFALPRLLL</sequence>
<keyword evidence="2" id="KW-1185">Reference proteome</keyword>
<name>A0ACC0UXD7_9HYPO</name>
<dbReference type="Proteomes" id="UP001163324">
    <property type="component" value="Chromosome 5"/>
</dbReference>
<proteinExistence type="predicted"/>